<proteinExistence type="predicted"/>
<comment type="caution">
    <text evidence="3">The sequence shown here is derived from an EMBL/GenBank/DDBJ whole genome shotgun (WGS) entry which is preliminary data.</text>
</comment>
<feature type="compositionally biased region" description="Pro residues" evidence="1">
    <location>
        <begin position="476"/>
        <end position="486"/>
    </location>
</feature>
<dbReference type="EMBL" id="PZQS01000002">
    <property type="protein sequence ID" value="PVD36366.1"/>
    <property type="molecule type" value="Genomic_DNA"/>
</dbReference>
<dbReference type="Gene3D" id="1.20.140.150">
    <property type="match status" value="1"/>
</dbReference>
<feature type="transmembrane region" description="Helical" evidence="2">
    <location>
        <begin position="75"/>
        <end position="98"/>
    </location>
</feature>
<evidence type="ECO:0000256" key="1">
    <source>
        <dbReference type="SAM" id="MobiDB-lite"/>
    </source>
</evidence>
<reference evidence="3 4" key="1">
    <citation type="submission" date="2018-04" db="EMBL/GenBank/DDBJ databases">
        <title>The genome of golden apple snail Pomacea canaliculata provides insight into stress tolerance and invasive adaptation.</title>
        <authorList>
            <person name="Liu C."/>
            <person name="Liu B."/>
            <person name="Ren Y."/>
            <person name="Zhang Y."/>
            <person name="Wang H."/>
            <person name="Li S."/>
            <person name="Jiang F."/>
            <person name="Yin L."/>
            <person name="Zhang G."/>
            <person name="Qian W."/>
            <person name="Fan W."/>
        </authorList>
    </citation>
    <scope>NUCLEOTIDE SEQUENCE [LARGE SCALE GENOMIC DNA]</scope>
    <source>
        <strain evidence="3">SZHN2017</strain>
        <tissue evidence="3">Muscle</tissue>
    </source>
</reference>
<evidence type="ECO:0000313" key="3">
    <source>
        <dbReference type="EMBL" id="PVD36366.1"/>
    </source>
</evidence>
<keyword evidence="4" id="KW-1185">Reference proteome</keyword>
<dbReference type="Proteomes" id="UP000245119">
    <property type="component" value="Linkage Group LG2"/>
</dbReference>
<sequence>MPVPLVFAHRHIAYKIACGVLALAALLAIFGVISPGWYYIVNSDTGASKYSHLWISCQDGLSNCHGVSSPEGFEVAAQVFSCIGLLVLIAACFLAVFLNFMTQNSAHNRWLEITVFVGGGLLFLGALTFAAGGTKEVNATHEIFDIRFGYALAMTFTAAILVLLAGFVVFVFNRPIEVASEMTSLSAVQRRGRVEGTRNVDDDDSTGGFERNGQVPNRSLATPVERNYNPPPYVPPQSSAPDEFEVLQPQHGGYYNYGLTVYDDEEVEGPSRERDLGEPTPALNHAPVRYVRNGDPAGRPQPTTQATNRDPRGSSQQSPPYYENFRLGALPSRGRIESAPSAAEWPMSRDLRSSGDSPPARRELPRSASVGDDRLTADDMTSHDYARTPRYGMTPLYANMPTAERSEERGGFVRGHNSSSAEELRSHGAGVALTGDRYRPADYRSNPPQHQHQHHHHHHHQQQFDRSEQHDSVRGVPPPPYTATEV</sequence>
<accession>A0A2T7PSG9</accession>
<gene>
    <name evidence="3" type="ORF">C0Q70_03348</name>
</gene>
<feature type="region of interest" description="Disordered" evidence="1">
    <location>
        <begin position="267"/>
        <end position="486"/>
    </location>
</feature>
<feature type="compositionally biased region" description="Polar residues" evidence="1">
    <location>
        <begin position="301"/>
        <end position="319"/>
    </location>
</feature>
<feature type="transmembrane region" description="Helical" evidence="2">
    <location>
        <begin position="110"/>
        <end position="130"/>
    </location>
</feature>
<organism evidence="3 4">
    <name type="scientific">Pomacea canaliculata</name>
    <name type="common">Golden apple snail</name>
    <dbReference type="NCBI Taxonomy" id="400727"/>
    <lineage>
        <taxon>Eukaryota</taxon>
        <taxon>Metazoa</taxon>
        <taxon>Spiralia</taxon>
        <taxon>Lophotrochozoa</taxon>
        <taxon>Mollusca</taxon>
        <taxon>Gastropoda</taxon>
        <taxon>Caenogastropoda</taxon>
        <taxon>Architaenioglossa</taxon>
        <taxon>Ampullarioidea</taxon>
        <taxon>Ampullariidae</taxon>
        <taxon>Pomacea</taxon>
    </lineage>
</organism>
<keyword evidence="2" id="KW-1133">Transmembrane helix</keyword>
<dbReference type="AlphaFoldDB" id="A0A2T7PSG9"/>
<keyword evidence="2" id="KW-0472">Membrane</keyword>
<evidence type="ECO:0000256" key="2">
    <source>
        <dbReference type="SAM" id="Phobius"/>
    </source>
</evidence>
<feature type="compositionally biased region" description="Basic and acidic residues" evidence="1">
    <location>
        <begin position="462"/>
        <end position="473"/>
    </location>
</feature>
<feature type="transmembrane region" description="Helical" evidence="2">
    <location>
        <begin position="12"/>
        <end position="40"/>
    </location>
</feature>
<protein>
    <submittedName>
        <fullName evidence="3">Uncharacterized protein</fullName>
    </submittedName>
</protein>
<feature type="compositionally biased region" description="Basic residues" evidence="1">
    <location>
        <begin position="451"/>
        <end position="461"/>
    </location>
</feature>
<feature type="compositionally biased region" description="Basic and acidic residues" evidence="1">
    <location>
        <begin position="347"/>
        <end position="387"/>
    </location>
</feature>
<feature type="region of interest" description="Disordered" evidence="1">
    <location>
        <begin position="192"/>
        <end position="244"/>
    </location>
</feature>
<feature type="transmembrane region" description="Helical" evidence="2">
    <location>
        <begin position="150"/>
        <end position="172"/>
    </location>
</feature>
<evidence type="ECO:0000313" key="4">
    <source>
        <dbReference type="Proteomes" id="UP000245119"/>
    </source>
</evidence>
<keyword evidence="2" id="KW-0812">Transmembrane</keyword>
<name>A0A2T7PSG9_POMCA</name>